<dbReference type="GO" id="GO:0160150">
    <property type="term" value="F:tRNA pseudouridine(13) synthase activity"/>
    <property type="evidence" value="ECO:0007669"/>
    <property type="project" value="UniProtKB-EC"/>
</dbReference>
<protein>
    <recommendedName>
        <fullName evidence="4">tRNA pseudouridine synthase D</fullName>
        <ecNumber evidence="4">5.4.99.27</ecNumber>
    </recommendedName>
    <alternativeName>
        <fullName evidence="4">tRNA pseudouridine(13) synthase</fullName>
    </alternativeName>
    <alternativeName>
        <fullName evidence="4">tRNA pseudouridylate synthase D</fullName>
    </alternativeName>
    <alternativeName>
        <fullName evidence="4">tRNA-uridine isomerase D</fullName>
    </alternativeName>
</protein>
<dbReference type="OrthoDB" id="1550679at2"/>
<dbReference type="GO" id="GO:0005829">
    <property type="term" value="C:cytosol"/>
    <property type="evidence" value="ECO:0007669"/>
    <property type="project" value="TreeGrafter"/>
</dbReference>
<feature type="domain" description="TRUD" evidence="5">
    <location>
        <begin position="157"/>
        <end position="302"/>
    </location>
</feature>
<evidence type="ECO:0000256" key="4">
    <source>
        <dbReference type="HAMAP-Rule" id="MF_01082"/>
    </source>
</evidence>
<dbReference type="Gene3D" id="3.30.2350.20">
    <property type="entry name" value="TruD, catalytic domain"/>
    <property type="match status" value="1"/>
</dbReference>
<dbReference type="InterPro" id="IPR042214">
    <property type="entry name" value="TruD_catalytic"/>
</dbReference>
<evidence type="ECO:0000259" key="5">
    <source>
        <dbReference type="PROSITE" id="PS50984"/>
    </source>
</evidence>
<gene>
    <name evidence="4" type="primary">truD</name>
    <name evidence="6" type="ORF">THITH_12245</name>
</gene>
<dbReference type="InterPro" id="IPR020119">
    <property type="entry name" value="PsdUridine_synth_TruD_CS"/>
</dbReference>
<keyword evidence="2 4" id="KW-0819">tRNA processing</keyword>
<dbReference type="RefSeq" id="WP_006748347.1">
    <property type="nucleotide sequence ID" value="NZ_CP007029.1"/>
</dbReference>
<dbReference type="Gene3D" id="3.30.2340.10">
    <property type="entry name" value="TruD, insertion domain"/>
    <property type="match status" value="1"/>
</dbReference>
<accession>W0DPV5</accession>
<dbReference type="InterPro" id="IPR020103">
    <property type="entry name" value="PsdUridine_synth_cat_dom_sf"/>
</dbReference>
<comment type="function">
    <text evidence="4">Responsible for synthesis of pseudouridine from uracil-13 in transfer RNAs.</text>
</comment>
<organism evidence="6 7">
    <name type="scientific">Thioalkalivibrio paradoxus ARh 1</name>
    <dbReference type="NCBI Taxonomy" id="713585"/>
    <lineage>
        <taxon>Bacteria</taxon>
        <taxon>Pseudomonadati</taxon>
        <taxon>Pseudomonadota</taxon>
        <taxon>Gammaproteobacteria</taxon>
        <taxon>Chromatiales</taxon>
        <taxon>Ectothiorhodospiraceae</taxon>
        <taxon>Thioalkalivibrio</taxon>
    </lineage>
</organism>
<dbReference type="EMBL" id="CP007029">
    <property type="protein sequence ID" value="AHE98900.1"/>
    <property type="molecule type" value="Genomic_DNA"/>
</dbReference>
<evidence type="ECO:0000313" key="7">
    <source>
        <dbReference type="Proteomes" id="UP000005289"/>
    </source>
</evidence>
<name>W0DPV5_9GAMM</name>
<dbReference type="GO" id="GO:0031119">
    <property type="term" value="P:tRNA pseudouridine synthesis"/>
    <property type="evidence" value="ECO:0007669"/>
    <property type="project" value="UniProtKB-UniRule"/>
</dbReference>
<dbReference type="HAMAP" id="MF_01082">
    <property type="entry name" value="TruD"/>
    <property type="match status" value="1"/>
</dbReference>
<dbReference type="InterPro" id="IPR050170">
    <property type="entry name" value="TruD_pseudoU_synthase"/>
</dbReference>
<dbReference type="GO" id="GO:0003723">
    <property type="term" value="F:RNA binding"/>
    <property type="evidence" value="ECO:0007669"/>
    <property type="project" value="InterPro"/>
</dbReference>
<evidence type="ECO:0000256" key="2">
    <source>
        <dbReference type="ARBA" id="ARBA00022694"/>
    </source>
</evidence>
<dbReference type="PROSITE" id="PS01268">
    <property type="entry name" value="UPF0024"/>
    <property type="match status" value="1"/>
</dbReference>
<dbReference type="PANTHER" id="PTHR47811:SF1">
    <property type="entry name" value="TRNA PSEUDOURIDINE SYNTHASE D"/>
    <property type="match status" value="1"/>
</dbReference>
<dbReference type="AlphaFoldDB" id="W0DPV5"/>
<keyword evidence="3 4" id="KW-0413">Isomerase</keyword>
<dbReference type="InterPro" id="IPR011760">
    <property type="entry name" value="PsdUridine_synth_TruD_insert"/>
</dbReference>
<dbReference type="KEGG" id="tti:THITH_12245"/>
<dbReference type="STRING" id="713585.THITH_12245"/>
<comment type="similarity">
    <text evidence="1 4">Belongs to the pseudouridine synthase TruD family.</text>
</comment>
<dbReference type="InterPro" id="IPR001656">
    <property type="entry name" value="PsdUridine_synth_TruD"/>
</dbReference>
<feature type="active site" description="Nucleophile" evidence="4">
    <location>
        <position position="81"/>
    </location>
</feature>
<dbReference type="Pfam" id="PF01142">
    <property type="entry name" value="TruD"/>
    <property type="match status" value="2"/>
</dbReference>
<keyword evidence="7" id="KW-1185">Reference proteome</keyword>
<evidence type="ECO:0000313" key="6">
    <source>
        <dbReference type="EMBL" id="AHE98900.1"/>
    </source>
</evidence>
<dbReference type="SUPFAM" id="SSF55120">
    <property type="entry name" value="Pseudouridine synthase"/>
    <property type="match status" value="1"/>
</dbReference>
<dbReference type="PROSITE" id="PS50984">
    <property type="entry name" value="TRUD"/>
    <property type="match status" value="1"/>
</dbReference>
<sequence length="349" mass="38661">MSGGESDGPVYPWGLPLQARIKTCPEDFVVDEIPATQPSGEGTHVWLQIRKRGRNTEDVAEWLARAAGAARVAVGYAGRKDRHAITTQWFSVDLAGRQEPDWNGAVPDGVEILDRRRHARKLKTGHLRGNRFWLRLRDVRGDRQAADALLGRIRDRGLPAYFGEQRFGHANLERARAWFAGRMRPRSRNQRGLYLSAARAAIFNEVLRRRVREGTWDRLLSGELANLDGRGSVFPVPEIDVDLEARCAQLEIHPTGPLWGRGGSGSAGEALVLEREVAGALGELAAGLEREGVDPARRPLRLRPRTLAWVWQAPDMLQLEIELGPGEYATGVAEAIARLSETGHLGPAR</sequence>
<reference evidence="6 7" key="1">
    <citation type="submission" date="2013-12" db="EMBL/GenBank/DDBJ databases">
        <authorList>
            <consortium name="DOE Joint Genome Institute"/>
            <person name="Muyzer G."/>
            <person name="Huntemann M."/>
            <person name="Han J."/>
            <person name="Chen A."/>
            <person name="Kyrpides N."/>
            <person name="Mavromatis K."/>
            <person name="Markowitz V."/>
            <person name="Palaniappan K."/>
            <person name="Ivanova N."/>
            <person name="Schaumberg A."/>
            <person name="Pati A."/>
            <person name="Liolios K."/>
            <person name="Nordberg H.P."/>
            <person name="Cantor M.N."/>
            <person name="Hua S.X."/>
            <person name="Woyke T."/>
        </authorList>
    </citation>
    <scope>NUCLEOTIDE SEQUENCE [LARGE SCALE GENOMIC DNA]</scope>
    <source>
        <strain evidence="6 7">ARh 1</strain>
    </source>
</reference>
<dbReference type="HOGENOM" id="CLU_005281_4_0_6"/>
<evidence type="ECO:0000256" key="1">
    <source>
        <dbReference type="ARBA" id="ARBA00007953"/>
    </source>
</evidence>
<comment type="catalytic activity">
    <reaction evidence="4">
        <text>uridine(13) in tRNA = pseudouridine(13) in tRNA</text>
        <dbReference type="Rhea" id="RHEA:42540"/>
        <dbReference type="Rhea" id="RHEA-COMP:10105"/>
        <dbReference type="Rhea" id="RHEA-COMP:10106"/>
        <dbReference type="ChEBI" id="CHEBI:65314"/>
        <dbReference type="ChEBI" id="CHEBI:65315"/>
        <dbReference type="EC" id="5.4.99.27"/>
    </reaction>
</comment>
<dbReference type="PANTHER" id="PTHR47811">
    <property type="entry name" value="TRNA PSEUDOURIDINE SYNTHASE D"/>
    <property type="match status" value="1"/>
</dbReference>
<proteinExistence type="inferred from homology"/>
<dbReference type="InterPro" id="IPR043165">
    <property type="entry name" value="TruD_insert_sf"/>
</dbReference>
<dbReference type="EC" id="5.4.99.27" evidence="4"/>
<dbReference type="Proteomes" id="UP000005289">
    <property type="component" value="Chromosome"/>
</dbReference>
<evidence type="ECO:0000256" key="3">
    <source>
        <dbReference type="ARBA" id="ARBA00023235"/>
    </source>
</evidence>